<evidence type="ECO:0000313" key="4">
    <source>
        <dbReference type="Proteomes" id="UP001595900"/>
    </source>
</evidence>
<evidence type="ECO:0000256" key="1">
    <source>
        <dbReference type="SAM" id="MobiDB-lite"/>
    </source>
</evidence>
<dbReference type="Proteomes" id="UP001595900">
    <property type="component" value="Unassembled WGS sequence"/>
</dbReference>
<organism evidence="3 4">
    <name type="scientific">Gryllotalpicola reticulitermitis</name>
    <dbReference type="NCBI Taxonomy" id="1184153"/>
    <lineage>
        <taxon>Bacteria</taxon>
        <taxon>Bacillati</taxon>
        <taxon>Actinomycetota</taxon>
        <taxon>Actinomycetes</taxon>
        <taxon>Micrococcales</taxon>
        <taxon>Microbacteriaceae</taxon>
        <taxon>Gryllotalpicola</taxon>
    </lineage>
</organism>
<keyword evidence="2" id="KW-0812">Transmembrane</keyword>
<accession>A0ABV8QBI1</accession>
<sequence length="1188" mass="120840">MTPPRISHRLLRPETRPSNALHAAAGLFLVIGLTAFALQPAQAADSSGWGAQGSTGPTDSAVTVNWQNTATETDGSPQPADDVVPRDDSQVLPYTGGKTYADADPRVSSAISRVFKNLSLTVDQTESLGNQTVTLSYTGVGQGGTNGTATDGPLLDVMQCWGADDSDNPDPAHCESGVGGVDSGIAYGLPSRQIAPGSPDSQLIAGGTLPYTPALTVTGYMDASGTSAHLFAQTDSGGQNPSPSAGSVQFETASGQKLGAPVSLVNGVAAADVGGLAKDASVQLTAEFTPAEGQNYTPSTAPAIELPQQNAVGSSGSADAYSGSLFDYVIAAGTFRSGDKLSATLNEFDGTSVVNGHSTWEVGARVQAFGQFTAASDGSADLFVPISASLPTDGSGYLVIVRDLTHPSLAPALSAAATPILGVSKLTAPAQVGTTDNVAPHNESSYVPFEDIQGNPEQDGAISDFTNNTTNEMTDWEAPSTPDAETSRNFDLQTTLQQPGLGCGVKSGVKSIDTCWLVAVPVDQNVAPFSDDGGVLAPSDWGQRLQVKLGFAPISTSCSANQSRVLTVGGELMSSAVASWAPALCSQANLSLGYDSVADSVAREQYEEGSTSIVLTSQPVSDSGGAKTVYAPAGVAAVTVSLNLPTQTGQVTDLKLSARLVAKLVTESYTAGINPGAGFYDTDVATQTVGGVALTAFAPWAPRAEFADLFDDPEFRALNPGFNYTLPSHASGSFDDRGSLIVTSTASDPVVALWQWILADPAALAFLNGCPDDDSVLNGSPTVINPYFSTESYAQCASQAGALKKTAQAEIAETQSQYQKYARADAANLASFNPPSSFSYTYNYSPVTYSADDPQFPLPSWYELPPAGAPSASQSLDTSANIHEEEPSLAQVEADVTAGAPPSLAQWCDEAAGNTSCTSGAGTNGEWAKQPASIYNPVMGLTDSPAAAQFQTVTAELCDDNANCVGANSTSLQKAASVFQSTSTPGVKATLTTPDEANGAYPLTLPVYAEINTNCLATADASAYASLLSYIAGAGNTPGLAVGELPPGYAPLSSSMLAQDASAIATLKKAAITPSCVTPAGASTPTGGVPGASNKPLPSPAGSGGAPPPSAQAPVQPPTLPSTSTVPGAPTAKAAVRPSAEALPASQLTSSTAIGFPVYGIYVGFGGAVAFAAAAAVLRTRSRRAGAR</sequence>
<evidence type="ECO:0000256" key="2">
    <source>
        <dbReference type="SAM" id="Phobius"/>
    </source>
</evidence>
<feature type="region of interest" description="Disordered" evidence="1">
    <location>
        <begin position="1082"/>
        <end position="1135"/>
    </location>
</feature>
<name>A0ABV8QBI1_9MICO</name>
<reference evidence="4" key="1">
    <citation type="journal article" date="2019" name="Int. J. Syst. Evol. Microbiol.">
        <title>The Global Catalogue of Microorganisms (GCM) 10K type strain sequencing project: providing services to taxonomists for standard genome sequencing and annotation.</title>
        <authorList>
            <consortium name="The Broad Institute Genomics Platform"/>
            <consortium name="The Broad Institute Genome Sequencing Center for Infectious Disease"/>
            <person name="Wu L."/>
            <person name="Ma J."/>
        </authorList>
    </citation>
    <scope>NUCLEOTIDE SEQUENCE [LARGE SCALE GENOMIC DNA]</scope>
    <source>
        <strain evidence="4">CGMCC 1.10363</strain>
    </source>
</reference>
<feature type="compositionally biased region" description="Pro residues" evidence="1">
    <location>
        <begin position="1106"/>
        <end position="1120"/>
    </location>
</feature>
<dbReference type="RefSeq" id="WP_390232176.1">
    <property type="nucleotide sequence ID" value="NZ_JBHSCN010000022.1"/>
</dbReference>
<keyword evidence="2" id="KW-0472">Membrane</keyword>
<keyword evidence="2" id="KW-1133">Transmembrane helix</keyword>
<protein>
    <recommendedName>
        <fullName evidence="5">PBP domain-containing protein</fullName>
    </recommendedName>
</protein>
<proteinExistence type="predicted"/>
<feature type="region of interest" description="Disordered" evidence="1">
    <location>
        <begin position="70"/>
        <end position="99"/>
    </location>
</feature>
<dbReference type="EMBL" id="JBHSCN010000022">
    <property type="protein sequence ID" value="MFC4245224.1"/>
    <property type="molecule type" value="Genomic_DNA"/>
</dbReference>
<keyword evidence="4" id="KW-1185">Reference proteome</keyword>
<feature type="transmembrane region" description="Helical" evidence="2">
    <location>
        <begin position="1156"/>
        <end position="1178"/>
    </location>
</feature>
<evidence type="ECO:0008006" key="5">
    <source>
        <dbReference type="Google" id="ProtNLM"/>
    </source>
</evidence>
<comment type="caution">
    <text evidence="3">The sequence shown here is derived from an EMBL/GenBank/DDBJ whole genome shotgun (WGS) entry which is preliminary data.</text>
</comment>
<gene>
    <name evidence="3" type="ORF">ACFOYW_17785</name>
</gene>
<evidence type="ECO:0000313" key="3">
    <source>
        <dbReference type="EMBL" id="MFC4245224.1"/>
    </source>
</evidence>